<comment type="caution">
    <text evidence="1">The sequence shown here is derived from an EMBL/GenBank/DDBJ whole genome shotgun (WGS) entry which is preliminary data.</text>
</comment>
<evidence type="ECO:0000313" key="2">
    <source>
        <dbReference type="Proteomes" id="UP001163324"/>
    </source>
</evidence>
<reference evidence="1" key="1">
    <citation type="submission" date="2022-10" db="EMBL/GenBank/DDBJ databases">
        <title>Complete Genome of Trichothecium roseum strain YXFP-22015, a Plant Pathogen Isolated from Citrus.</title>
        <authorList>
            <person name="Wang Y."/>
            <person name="Zhu L."/>
        </authorList>
    </citation>
    <scope>NUCLEOTIDE SEQUENCE</scope>
    <source>
        <strain evidence="1">YXFP-22015</strain>
    </source>
</reference>
<dbReference type="Proteomes" id="UP001163324">
    <property type="component" value="Chromosome 5"/>
</dbReference>
<organism evidence="1 2">
    <name type="scientific">Trichothecium roseum</name>
    <dbReference type="NCBI Taxonomy" id="47278"/>
    <lineage>
        <taxon>Eukaryota</taxon>
        <taxon>Fungi</taxon>
        <taxon>Dikarya</taxon>
        <taxon>Ascomycota</taxon>
        <taxon>Pezizomycotina</taxon>
        <taxon>Sordariomycetes</taxon>
        <taxon>Hypocreomycetidae</taxon>
        <taxon>Hypocreales</taxon>
        <taxon>Hypocreales incertae sedis</taxon>
        <taxon>Trichothecium</taxon>
    </lineage>
</organism>
<accession>A0ACC0UYX1</accession>
<gene>
    <name evidence="1" type="ORF">N3K66_005800</name>
</gene>
<keyword evidence="2" id="KW-1185">Reference proteome</keyword>
<proteinExistence type="predicted"/>
<sequence>MADVYTQEQVSRFLDYIGMPARYRLASDPPRDHAFLKSLHQHVITALPYENLYLHYGPHAGADLDPQHLFRKTVGEGRGRGGYCMENSLLLLHVLRALGFRAYAVGVKIRVHIVIIVTFEGEREGEEDTRYVVDVAFGGDGMTQPMRLEEGSAIRNMGTQDARLTRTFIPGQTELAPERMWWAYQYRNGSAGAAAAAAEWNTFYVFSDAVEWSPADFEILNAFTGSDRSHQTFNVLVIKFLRRAVGGKGEKGEGEGEQGVEEEEGEQEIYGKRMLVNGVVKENLGGKTRVVTECRTEGERVEALREWFGIRLTEEERNAIRGYRTELKG</sequence>
<name>A0ACC0UYX1_9HYPO</name>
<protein>
    <submittedName>
        <fullName evidence="1">Uncharacterized protein</fullName>
    </submittedName>
</protein>
<dbReference type="EMBL" id="CM047944">
    <property type="protein sequence ID" value="KAI9899339.1"/>
    <property type="molecule type" value="Genomic_DNA"/>
</dbReference>
<evidence type="ECO:0000313" key="1">
    <source>
        <dbReference type="EMBL" id="KAI9899339.1"/>
    </source>
</evidence>